<accession>A0A8X7VG84</accession>
<name>A0A8X7VG84_BRACI</name>
<dbReference type="Proteomes" id="UP000886595">
    <property type="component" value="Unassembled WGS sequence"/>
</dbReference>
<sequence>MSTETYSPEPQWAASSTPSWLQSKEPSFSSKSKRATSRSWTKLGVVVHRGLYFGGFDTYG</sequence>
<dbReference type="EMBL" id="JAAMPC010000005">
    <property type="protein sequence ID" value="KAG2310712.1"/>
    <property type="molecule type" value="Genomic_DNA"/>
</dbReference>
<evidence type="ECO:0000256" key="1">
    <source>
        <dbReference type="SAM" id="MobiDB-lite"/>
    </source>
</evidence>
<keyword evidence="3" id="KW-1185">Reference proteome</keyword>
<feature type="compositionally biased region" description="Polar residues" evidence="1">
    <location>
        <begin position="1"/>
        <end position="30"/>
    </location>
</feature>
<protein>
    <submittedName>
        <fullName evidence="2">Uncharacterized protein</fullName>
    </submittedName>
</protein>
<dbReference type="AlphaFoldDB" id="A0A8X7VG84"/>
<comment type="caution">
    <text evidence="2">The sequence shown here is derived from an EMBL/GenBank/DDBJ whole genome shotgun (WGS) entry which is preliminary data.</text>
</comment>
<evidence type="ECO:0000313" key="3">
    <source>
        <dbReference type="Proteomes" id="UP000886595"/>
    </source>
</evidence>
<evidence type="ECO:0000313" key="2">
    <source>
        <dbReference type="EMBL" id="KAG2310712.1"/>
    </source>
</evidence>
<gene>
    <name evidence="2" type="ORF">Bca52824_022269</name>
</gene>
<organism evidence="2 3">
    <name type="scientific">Brassica carinata</name>
    <name type="common">Ethiopian mustard</name>
    <name type="synonym">Abyssinian cabbage</name>
    <dbReference type="NCBI Taxonomy" id="52824"/>
    <lineage>
        <taxon>Eukaryota</taxon>
        <taxon>Viridiplantae</taxon>
        <taxon>Streptophyta</taxon>
        <taxon>Embryophyta</taxon>
        <taxon>Tracheophyta</taxon>
        <taxon>Spermatophyta</taxon>
        <taxon>Magnoliopsida</taxon>
        <taxon>eudicotyledons</taxon>
        <taxon>Gunneridae</taxon>
        <taxon>Pentapetalae</taxon>
        <taxon>rosids</taxon>
        <taxon>malvids</taxon>
        <taxon>Brassicales</taxon>
        <taxon>Brassicaceae</taxon>
        <taxon>Brassiceae</taxon>
        <taxon>Brassica</taxon>
    </lineage>
</organism>
<reference evidence="2 3" key="1">
    <citation type="submission" date="2020-02" db="EMBL/GenBank/DDBJ databases">
        <authorList>
            <person name="Ma Q."/>
            <person name="Huang Y."/>
            <person name="Song X."/>
            <person name="Pei D."/>
        </authorList>
    </citation>
    <scope>NUCLEOTIDE SEQUENCE [LARGE SCALE GENOMIC DNA]</scope>
    <source>
        <strain evidence="2">Sxm20200214</strain>
        <tissue evidence="2">Leaf</tissue>
    </source>
</reference>
<feature type="region of interest" description="Disordered" evidence="1">
    <location>
        <begin position="1"/>
        <end position="39"/>
    </location>
</feature>
<proteinExistence type="predicted"/>